<accession>A0AAP4F5A4</accession>
<dbReference type="AlphaFoldDB" id="A0AAP4F5A4"/>
<comment type="caution">
    <text evidence="10">The sequence shown here is derived from an EMBL/GenBank/DDBJ whole genome shotgun (WGS) entry which is preliminary data.</text>
</comment>
<feature type="domain" description="7,8-dihydro-6-hydroxymethylpterin-pyrophosphokinase" evidence="9">
    <location>
        <begin position="85"/>
        <end position="96"/>
    </location>
</feature>
<dbReference type="GO" id="GO:0016301">
    <property type="term" value="F:kinase activity"/>
    <property type="evidence" value="ECO:0007669"/>
    <property type="project" value="UniProtKB-KW"/>
</dbReference>
<proteinExistence type="predicted"/>
<dbReference type="CDD" id="cd00483">
    <property type="entry name" value="HPPK"/>
    <property type="match status" value="1"/>
</dbReference>
<dbReference type="Proteomes" id="UP001224412">
    <property type="component" value="Unassembled WGS sequence"/>
</dbReference>
<evidence type="ECO:0000256" key="8">
    <source>
        <dbReference type="ARBA" id="ARBA00022909"/>
    </source>
</evidence>
<dbReference type="EMBL" id="JASNVH010000011">
    <property type="protein sequence ID" value="MDK4307436.1"/>
    <property type="molecule type" value="Genomic_DNA"/>
</dbReference>
<evidence type="ECO:0000256" key="7">
    <source>
        <dbReference type="ARBA" id="ARBA00022840"/>
    </source>
</evidence>
<dbReference type="EC" id="2.7.6.3" evidence="3"/>
<evidence type="ECO:0000256" key="2">
    <source>
        <dbReference type="ARBA" id="ARBA00005051"/>
    </source>
</evidence>
<dbReference type="SUPFAM" id="SSF55083">
    <property type="entry name" value="6-hydroxymethyl-7,8-dihydropterin pyrophosphokinase, HPPK"/>
    <property type="match status" value="1"/>
</dbReference>
<dbReference type="NCBIfam" id="TIGR01498">
    <property type="entry name" value="folK"/>
    <property type="match status" value="1"/>
</dbReference>
<sequence>MTAVLSIGSNMADSRELLDSVYRDFAERGQLRAASSIYRTPAWGVTDQPDFLNAILLVQVDQTPLELLHRGQKLENAGGRVRVQKWGPRTLDVDIIAAWEGAASAATETTHIISDTEELRLPHPYAHQRAFVLQPWLEIDPDAVLGGRRVAELVEQLADEDKAGITRGEAFR</sequence>
<dbReference type="InterPro" id="IPR035907">
    <property type="entry name" value="Hppk_sf"/>
</dbReference>
<gene>
    <name evidence="10" type="primary">folK</name>
    <name evidence="10" type="ORF">QPX42_07790</name>
</gene>
<evidence type="ECO:0000313" key="10">
    <source>
        <dbReference type="EMBL" id="MDK4307436.1"/>
    </source>
</evidence>
<keyword evidence="6" id="KW-0418">Kinase</keyword>
<dbReference type="Pfam" id="PF01288">
    <property type="entry name" value="HPPK"/>
    <property type="match status" value="1"/>
</dbReference>
<dbReference type="PANTHER" id="PTHR43071:SF1">
    <property type="entry name" value="2-AMINO-4-HYDROXY-6-HYDROXYMETHYLDIHYDROPTERIDINE PYROPHOSPHOKINASE"/>
    <property type="match status" value="1"/>
</dbReference>
<organism evidence="10 11">
    <name type="scientific">Corynebacterium pseudodiphtheriticum</name>
    <dbReference type="NCBI Taxonomy" id="37637"/>
    <lineage>
        <taxon>Bacteria</taxon>
        <taxon>Bacillati</taxon>
        <taxon>Actinomycetota</taxon>
        <taxon>Actinomycetes</taxon>
        <taxon>Mycobacteriales</taxon>
        <taxon>Corynebacteriaceae</taxon>
        <taxon>Corynebacterium</taxon>
    </lineage>
</organism>
<keyword evidence="5" id="KW-0547">Nucleotide-binding</keyword>
<evidence type="ECO:0000313" key="11">
    <source>
        <dbReference type="Proteomes" id="UP001224412"/>
    </source>
</evidence>
<dbReference type="PROSITE" id="PS00794">
    <property type="entry name" value="HPPK"/>
    <property type="match status" value="1"/>
</dbReference>
<dbReference type="GO" id="GO:0003848">
    <property type="term" value="F:2-amino-4-hydroxy-6-hydroxymethyldihydropteridine diphosphokinase activity"/>
    <property type="evidence" value="ECO:0007669"/>
    <property type="project" value="UniProtKB-EC"/>
</dbReference>
<keyword evidence="4 10" id="KW-0808">Transferase</keyword>
<comment type="catalytic activity">
    <reaction evidence="1">
        <text>6-hydroxymethyl-7,8-dihydropterin + ATP = (7,8-dihydropterin-6-yl)methyl diphosphate + AMP + H(+)</text>
        <dbReference type="Rhea" id="RHEA:11412"/>
        <dbReference type="ChEBI" id="CHEBI:15378"/>
        <dbReference type="ChEBI" id="CHEBI:30616"/>
        <dbReference type="ChEBI" id="CHEBI:44841"/>
        <dbReference type="ChEBI" id="CHEBI:72950"/>
        <dbReference type="ChEBI" id="CHEBI:456215"/>
        <dbReference type="EC" id="2.7.6.3"/>
    </reaction>
</comment>
<evidence type="ECO:0000256" key="4">
    <source>
        <dbReference type="ARBA" id="ARBA00022679"/>
    </source>
</evidence>
<dbReference type="RefSeq" id="WP_284588939.1">
    <property type="nucleotide sequence ID" value="NZ_JASNUC010000006.1"/>
</dbReference>
<name>A0AAP4F5A4_9CORY</name>
<dbReference type="GO" id="GO:0005524">
    <property type="term" value="F:ATP binding"/>
    <property type="evidence" value="ECO:0007669"/>
    <property type="project" value="UniProtKB-KW"/>
</dbReference>
<dbReference type="GO" id="GO:0046656">
    <property type="term" value="P:folic acid biosynthetic process"/>
    <property type="evidence" value="ECO:0007669"/>
    <property type="project" value="UniProtKB-KW"/>
</dbReference>
<comment type="pathway">
    <text evidence="2">Cofactor biosynthesis; tetrahydrofolate biosynthesis; 2-amino-4-hydroxy-6-hydroxymethyl-7,8-dihydropteridine diphosphate from 7,8-dihydroneopterin triphosphate: step 4/4.</text>
</comment>
<dbReference type="Gene3D" id="3.30.70.560">
    <property type="entry name" value="7,8-Dihydro-6-hydroxymethylpterin-pyrophosphokinase HPPK"/>
    <property type="match status" value="1"/>
</dbReference>
<evidence type="ECO:0000256" key="1">
    <source>
        <dbReference type="ARBA" id="ARBA00000198"/>
    </source>
</evidence>
<keyword evidence="7" id="KW-0067">ATP-binding</keyword>
<evidence type="ECO:0000259" key="9">
    <source>
        <dbReference type="PROSITE" id="PS00794"/>
    </source>
</evidence>
<dbReference type="PANTHER" id="PTHR43071">
    <property type="entry name" value="2-AMINO-4-HYDROXY-6-HYDROXYMETHYLDIHYDROPTERIDINE PYROPHOSPHOKINASE"/>
    <property type="match status" value="1"/>
</dbReference>
<evidence type="ECO:0000256" key="6">
    <source>
        <dbReference type="ARBA" id="ARBA00022777"/>
    </source>
</evidence>
<protein>
    <recommendedName>
        <fullName evidence="3">2-amino-4-hydroxy-6-hydroxymethyldihydropteridine diphosphokinase</fullName>
        <ecNumber evidence="3">2.7.6.3</ecNumber>
    </recommendedName>
</protein>
<keyword evidence="8" id="KW-0289">Folate biosynthesis</keyword>
<evidence type="ECO:0000256" key="5">
    <source>
        <dbReference type="ARBA" id="ARBA00022741"/>
    </source>
</evidence>
<reference evidence="10" key="1">
    <citation type="submission" date="2023-05" db="EMBL/GenBank/DDBJ databases">
        <title>Metabolic capabilities are highly conserved among human nasal-associated Corynebacterium species in pangenomic analyses.</title>
        <authorList>
            <person name="Tran T.H."/>
            <person name="Roberts A.Q."/>
            <person name="Escapa I.F."/>
            <person name="Gao W."/>
            <person name="Conlan S."/>
            <person name="Kong H."/>
            <person name="Segre J.A."/>
            <person name="Kelly M.S."/>
            <person name="Lemon K.P."/>
        </authorList>
    </citation>
    <scope>NUCLEOTIDE SEQUENCE</scope>
    <source>
        <strain evidence="10">KPL2773</strain>
    </source>
</reference>
<dbReference type="InterPro" id="IPR000550">
    <property type="entry name" value="Hppk"/>
</dbReference>
<evidence type="ECO:0000256" key="3">
    <source>
        <dbReference type="ARBA" id="ARBA00013253"/>
    </source>
</evidence>